<dbReference type="Proteomes" id="UP001328107">
    <property type="component" value="Unassembled WGS sequence"/>
</dbReference>
<organism evidence="1 2">
    <name type="scientific">Pristionchus mayeri</name>
    <dbReference type="NCBI Taxonomy" id="1317129"/>
    <lineage>
        <taxon>Eukaryota</taxon>
        <taxon>Metazoa</taxon>
        <taxon>Ecdysozoa</taxon>
        <taxon>Nematoda</taxon>
        <taxon>Chromadorea</taxon>
        <taxon>Rhabditida</taxon>
        <taxon>Rhabditina</taxon>
        <taxon>Diplogasteromorpha</taxon>
        <taxon>Diplogasteroidea</taxon>
        <taxon>Neodiplogasteridae</taxon>
        <taxon>Pristionchus</taxon>
    </lineage>
</organism>
<feature type="non-terminal residue" evidence="1">
    <location>
        <position position="1"/>
    </location>
</feature>
<protein>
    <submittedName>
        <fullName evidence="1">Uncharacterized protein</fullName>
    </submittedName>
</protein>
<keyword evidence="2" id="KW-1185">Reference proteome</keyword>
<evidence type="ECO:0000313" key="1">
    <source>
        <dbReference type="EMBL" id="GMR56928.1"/>
    </source>
</evidence>
<proteinExistence type="predicted"/>
<comment type="caution">
    <text evidence="1">The sequence shown here is derived from an EMBL/GenBank/DDBJ whole genome shotgun (WGS) entry which is preliminary data.</text>
</comment>
<dbReference type="EMBL" id="BTRK01000006">
    <property type="protein sequence ID" value="GMR56928.1"/>
    <property type="molecule type" value="Genomic_DNA"/>
</dbReference>
<name>A0AAN5D585_9BILA</name>
<accession>A0AAN5D585</accession>
<sequence>LQSRLPSVSTNLHSLLIRRPRTSCGEDAGHLPFPVLVVQDVLRMHGWRAVSGQRGTLLQTAFQFPDGRALVRLPDSRCTHAAVQQATWSVLVREGPGLSQAPCEEKVLSDSM</sequence>
<evidence type="ECO:0000313" key="2">
    <source>
        <dbReference type="Proteomes" id="UP001328107"/>
    </source>
</evidence>
<reference evidence="2" key="1">
    <citation type="submission" date="2022-10" db="EMBL/GenBank/DDBJ databases">
        <title>Genome assembly of Pristionchus species.</title>
        <authorList>
            <person name="Yoshida K."/>
            <person name="Sommer R.J."/>
        </authorList>
    </citation>
    <scope>NUCLEOTIDE SEQUENCE [LARGE SCALE GENOMIC DNA]</scope>
    <source>
        <strain evidence="2">RS5460</strain>
    </source>
</reference>
<dbReference type="AlphaFoldDB" id="A0AAN5D585"/>
<gene>
    <name evidence="1" type="ORF">PMAYCL1PPCAC_27123</name>
</gene>